<dbReference type="InterPro" id="IPR051206">
    <property type="entry name" value="NAMLAA_amidase_2"/>
</dbReference>
<evidence type="ECO:0000313" key="7">
    <source>
        <dbReference type="Proteomes" id="UP000321830"/>
    </source>
</evidence>
<feature type="domain" description="N-acetylmuramoyl-L-alanine amidase" evidence="5">
    <location>
        <begin position="23"/>
        <end position="149"/>
    </location>
</feature>
<dbReference type="GO" id="GO:0009253">
    <property type="term" value="P:peptidoglycan catabolic process"/>
    <property type="evidence" value="ECO:0007669"/>
    <property type="project" value="InterPro"/>
</dbReference>
<name>A0A511IZU2_9ENTE</name>
<dbReference type="GO" id="GO:0071555">
    <property type="term" value="P:cell wall organization"/>
    <property type="evidence" value="ECO:0007669"/>
    <property type="project" value="UniProtKB-KW"/>
</dbReference>
<dbReference type="GO" id="GO:0008745">
    <property type="term" value="F:N-acetylmuramoyl-L-alanine amidase activity"/>
    <property type="evidence" value="ECO:0007669"/>
    <property type="project" value="UniProtKB-EC"/>
</dbReference>
<dbReference type="EC" id="3.5.1.28" evidence="2"/>
<sequence length="206" mass="23345">MKPVISPLATPYQFEKFFNEGETRWNDRGGAKIKTIVIHHMAMTDFDAVPEVWREREASAHYGIGPNGEIRAYVGEEKRAWHAKQANADSIGIEICNISKEPNWGVSDKSIDALVRLIGDISKRYGIKMEIIGHQFARGNTPEMTECPGPTLTRRLPEIRKKVEVILGHHFSEISKNVKEQAAQVNSQRNSMGMLDKKMDPMMKNK</sequence>
<reference evidence="6 7" key="1">
    <citation type="submission" date="2019-07" db="EMBL/GenBank/DDBJ databases">
        <title>Whole genome shotgun sequence of Enterococcus villorum NBRC 100699.</title>
        <authorList>
            <person name="Hosoyama A."/>
            <person name="Uohara A."/>
            <person name="Ohji S."/>
            <person name="Ichikawa N."/>
        </authorList>
    </citation>
    <scope>NUCLEOTIDE SEQUENCE [LARGE SCALE GENOMIC DNA]</scope>
    <source>
        <strain evidence="6 7">NBRC 100699</strain>
    </source>
</reference>
<dbReference type="InterPro" id="IPR002502">
    <property type="entry name" value="Amidase_domain"/>
</dbReference>
<evidence type="ECO:0000256" key="3">
    <source>
        <dbReference type="ARBA" id="ARBA00022801"/>
    </source>
</evidence>
<evidence type="ECO:0000256" key="1">
    <source>
        <dbReference type="ARBA" id="ARBA00001561"/>
    </source>
</evidence>
<proteinExistence type="predicted"/>
<comment type="catalytic activity">
    <reaction evidence="1">
        <text>Hydrolyzes the link between N-acetylmuramoyl residues and L-amino acid residues in certain cell-wall glycopeptides.</text>
        <dbReference type="EC" id="3.5.1.28"/>
    </reaction>
</comment>
<evidence type="ECO:0000256" key="4">
    <source>
        <dbReference type="ARBA" id="ARBA00023316"/>
    </source>
</evidence>
<organism evidence="6 7">
    <name type="scientific">Enterococcus villorum</name>
    <dbReference type="NCBI Taxonomy" id="112904"/>
    <lineage>
        <taxon>Bacteria</taxon>
        <taxon>Bacillati</taxon>
        <taxon>Bacillota</taxon>
        <taxon>Bacilli</taxon>
        <taxon>Lactobacillales</taxon>
        <taxon>Enterococcaceae</taxon>
        <taxon>Enterococcus</taxon>
    </lineage>
</organism>
<dbReference type="AlphaFoldDB" id="A0A511IZU2"/>
<comment type="caution">
    <text evidence="6">The sequence shown here is derived from an EMBL/GenBank/DDBJ whole genome shotgun (WGS) entry which is preliminary data.</text>
</comment>
<evidence type="ECO:0000256" key="2">
    <source>
        <dbReference type="ARBA" id="ARBA00011901"/>
    </source>
</evidence>
<dbReference type="Proteomes" id="UP000321830">
    <property type="component" value="Unassembled WGS sequence"/>
</dbReference>
<evidence type="ECO:0000313" key="6">
    <source>
        <dbReference type="EMBL" id="GEL91296.1"/>
    </source>
</evidence>
<gene>
    <name evidence="6" type="ORF">EVI01_06330</name>
</gene>
<dbReference type="GO" id="GO:0009254">
    <property type="term" value="P:peptidoglycan turnover"/>
    <property type="evidence" value="ECO:0007669"/>
    <property type="project" value="TreeGrafter"/>
</dbReference>
<dbReference type="Pfam" id="PF01510">
    <property type="entry name" value="Amidase_2"/>
    <property type="match status" value="1"/>
</dbReference>
<protein>
    <recommendedName>
        <fullName evidence="2">N-acetylmuramoyl-L-alanine amidase</fullName>
        <ecNumber evidence="2">3.5.1.28</ecNumber>
    </recommendedName>
</protein>
<dbReference type="InterPro" id="IPR036505">
    <property type="entry name" value="Amidase/PGRP_sf"/>
</dbReference>
<dbReference type="PANTHER" id="PTHR30417">
    <property type="entry name" value="N-ACETYLMURAMOYL-L-ALANINE AMIDASE AMID"/>
    <property type="match status" value="1"/>
</dbReference>
<dbReference type="SUPFAM" id="SSF55846">
    <property type="entry name" value="N-acetylmuramoyl-L-alanine amidase-like"/>
    <property type="match status" value="1"/>
</dbReference>
<evidence type="ECO:0000259" key="5">
    <source>
        <dbReference type="SMART" id="SM00644"/>
    </source>
</evidence>
<dbReference type="SMART" id="SM00644">
    <property type="entry name" value="Ami_2"/>
    <property type="match status" value="1"/>
</dbReference>
<dbReference type="CDD" id="cd06583">
    <property type="entry name" value="PGRP"/>
    <property type="match status" value="1"/>
</dbReference>
<dbReference type="Gene3D" id="3.40.80.10">
    <property type="entry name" value="Peptidoglycan recognition protein-like"/>
    <property type="match status" value="1"/>
</dbReference>
<dbReference type="RefSeq" id="WP_010751623.1">
    <property type="nucleotide sequence ID" value="NZ_BJWF01000004.1"/>
</dbReference>
<dbReference type="EMBL" id="BJWF01000004">
    <property type="protein sequence ID" value="GEL91296.1"/>
    <property type="molecule type" value="Genomic_DNA"/>
</dbReference>
<keyword evidence="3" id="KW-0378">Hydrolase</keyword>
<dbReference type="PANTHER" id="PTHR30417:SF1">
    <property type="entry name" value="N-ACETYLMURAMOYL-L-ALANINE AMIDASE AMID"/>
    <property type="match status" value="1"/>
</dbReference>
<keyword evidence="4" id="KW-0961">Cell wall biogenesis/degradation</keyword>
<accession>A0A511IZU2</accession>